<feature type="transmembrane region" description="Helical" evidence="2">
    <location>
        <begin position="239"/>
        <end position="258"/>
    </location>
</feature>
<name>A0A1E7JK14_9ACTN</name>
<feature type="compositionally biased region" description="Pro residues" evidence="1">
    <location>
        <begin position="42"/>
        <end position="53"/>
    </location>
</feature>
<sequence length="302" mass="32274">MSTAGGGAPGGGPGGNRWPGPGLPQPGLRPGPNVPPQGGWGPHPPGPPTPPPRPARRPGVLRYVFDPFRAAQAVFRPSRPGVVEDPTVRKLQLWRAVAGFAAWVWLTVTYSAISDAGKVTDVVFERFNQSWISVLVLICTFPVVVGAFCAAAGSGLRQTYLRRALRPLGAVAAVVASMFTFPLAMAPEFESFRDFTGIPGKVVISLLALWSLGFAIYGIGLSLVHVFRTADIHEVVPPVLATLLVWEMAIMDVATGAYGNVPPLARIAFMMGAPVTVTALAAWELHRLRRRHGLRLRTALRG</sequence>
<keyword evidence="4" id="KW-1185">Reference proteome</keyword>
<keyword evidence="2" id="KW-0812">Transmembrane</keyword>
<proteinExistence type="predicted"/>
<dbReference type="PATRIC" id="fig|933944.5.peg.6212"/>
<evidence type="ECO:0000313" key="3">
    <source>
        <dbReference type="EMBL" id="OEU87987.1"/>
    </source>
</evidence>
<gene>
    <name evidence="3" type="ORF">AN215_17290</name>
</gene>
<feature type="transmembrane region" description="Helical" evidence="2">
    <location>
        <begin position="264"/>
        <end position="285"/>
    </location>
</feature>
<organism evidence="3 4">
    <name type="scientific">Streptomyces abyssalis</name>
    <dbReference type="NCBI Taxonomy" id="933944"/>
    <lineage>
        <taxon>Bacteria</taxon>
        <taxon>Bacillati</taxon>
        <taxon>Actinomycetota</taxon>
        <taxon>Actinomycetes</taxon>
        <taxon>Kitasatosporales</taxon>
        <taxon>Streptomycetaceae</taxon>
        <taxon>Streptomyces</taxon>
    </lineage>
</organism>
<evidence type="ECO:0000256" key="2">
    <source>
        <dbReference type="SAM" id="Phobius"/>
    </source>
</evidence>
<feature type="region of interest" description="Disordered" evidence="1">
    <location>
        <begin position="1"/>
        <end position="56"/>
    </location>
</feature>
<feature type="transmembrane region" description="Helical" evidence="2">
    <location>
        <begin position="207"/>
        <end position="227"/>
    </location>
</feature>
<protein>
    <submittedName>
        <fullName evidence="3">Uncharacterized protein</fullName>
    </submittedName>
</protein>
<dbReference type="Proteomes" id="UP000176087">
    <property type="component" value="Unassembled WGS sequence"/>
</dbReference>
<keyword evidence="2" id="KW-0472">Membrane</keyword>
<keyword evidence="2" id="KW-1133">Transmembrane helix</keyword>
<comment type="caution">
    <text evidence="3">The sequence shown here is derived from an EMBL/GenBank/DDBJ whole genome shotgun (WGS) entry which is preliminary data.</text>
</comment>
<evidence type="ECO:0000256" key="1">
    <source>
        <dbReference type="SAM" id="MobiDB-lite"/>
    </source>
</evidence>
<dbReference type="AlphaFoldDB" id="A0A1E7JK14"/>
<feature type="transmembrane region" description="Helical" evidence="2">
    <location>
        <begin position="133"/>
        <end position="156"/>
    </location>
</feature>
<feature type="transmembrane region" description="Helical" evidence="2">
    <location>
        <begin position="93"/>
        <end position="113"/>
    </location>
</feature>
<accession>A0A1E7JK14</accession>
<reference evidence="3 4" key="1">
    <citation type="journal article" date="2016" name="Front. Microbiol.">
        <title>Comparative Genomics Analysis of Streptomyces Species Reveals Their Adaptation to the Marine Environment and Their Diversity at the Genomic Level.</title>
        <authorList>
            <person name="Tian X."/>
            <person name="Zhang Z."/>
            <person name="Yang T."/>
            <person name="Chen M."/>
            <person name="Li J."/>
            <person name="Chen F."/>
            <person name="Yang J."/>
            <person name="Li W."/>
            <person name="Zhang B."/>
            <person name="Zhang Z."/>
            <person name="Wu J."/>
            <person name="Zhang C."/>
            <person name="Long L."/>
            <person name="Xiao J."/>
        </authorList>
    </citation>
    <scope>NUCLEOTIDE SEQUENCE [LARGE SCALE GENOMIC DNA]</scope>
    <source>
        <strain evidence="3 4">SCSIO 10390</strain>
    </source>
</reference>
<evidence type="ECO:0000313" key="4">
    <source>
        <dbReference type="Proteomes" id="UP000176087"/>
    </source>
</evidence>
<feature type="compositionally biased region" description="Pro residues" evidence="1">
    <location>
        <begin position="21"/>
        <end position="35"/>
    </location>
</feature>
<dbReference type="EMBL" id="LJGT01000040">
    <property type="protein sequence ID" value="OEU87987.1"/>
    <property type="molecule type" value="Genomic_DNA"/>
</dbReference>
<feature type="transmembrane region" description="Helical" evidence="2">
    <location>
        <begin position="168"/>
        <end position="187"/>
    </location>
</feature>
<feature type="compositionally biased region" description="Gly residues" evidence="1">
    <location>
        <begin position="1"/>
        <end position="17"/>
    </location>
</feature>